<protein>
    <submittedName>
        <fullName evidence="2">Putative Acetyltransferase, GNAT family</fullName>
    </submittedName>
</protein>
<dbReference type="KEGG" id="tmc:LMI_2378"/>
<dbReference type="SUPFAM" id="SSF55729">
    <property type="entry name" value="Acyl-CoA N-acyltransferases (Nat)"/>
    <property type="match status" value="1"/>
</dbReference>
<reference evidence="4" key="1">
    <citation type="submission" date="2014-09" db="EMBL/GenBank/DDBJ databases">
        <authorList>
            <person name="Gomez-Valero L."/>
        </authorList>
    </citation>
    <scope>NUCLEOTIDE SEQUENCE [LARGE SCALE GENOMIC DNA]</scope>
    <source>
        <strain evidence="4">ATCC33218</strain>
    </source>
</reference>
<gene>
    <name evidence="2" type="ORF">LMI_2378</name>
    <name evidence="3" type="ORF">SAMN02982997_01855</name>
</gene>
<dbReference type="InterPro" id="IPR016181">
    <property type="entry name" value="Acyl_CoA_acyltransferase"/>
</dbReference>
<dbReference type="HOGENOM" id="CLU_065178_0_0_6"/>
<dbReference type="EMBL" id="FMVN01000008">
    <property type="protein sequence ID" value="SCY48040.1"/>
    <property type="molecule type" value="Genomic_DNA"/>
</dbReference>
<dbReference type="RefSeq" id="WP_045099852.1">
    <property type="nucleotide sequence ID" value="NZ_CP020614.1"/>
</dbReference>
<evidence type="ECO:0000313" key="3">
    <source>
        <dbReference type="EMBL" id="SCY48040.1"/>
    </source>
</evidence>
<dbReference type="InterPro" id="IPR000182">
    <property type="entry name" value="GNAT_dom"/>
</dbReference>
<evidence type="ECO:0000313" key="5">
    <source>
        <dbReference type="Proteomes" id="UP000182998"/>
    </source>
</evidence>
<sequence length="264" mass="29617">MVITKELAFKIENCIKESHYRFTKQCAKGSILELGTGAAFFSGENSFFSQVIGWGFDTDQDKLISQIETIENFYHKLLHRRVDIELSPLAGNFIFSELSRRGYVISELNNISILDLTQPVRNTVPKHEEFRIQPISENHLHEWANCVALGFEYEEAREQFYLYAKTEGVTPFGAFMNNKLVAGGTIAIHQGVCDLGVTSTLPFYRGRGLQKALLDKRIEYAIHSGAGIASVTTEPGSISDLNIQKIGFQIAYTRIKLIFPLSAA</sequence>
<dbReference type="Gene3D" id="3.40.630.30">
    <property type="match status" value="1"/>
</dbReference>
<dbReference type="Proteomes" id="UP000182998">
    <property type="component" value="Unassembled WGS sequence"/>
</dbReference>
<name>A0A098GJI4_LEGMI</name>
<dbReference type="PATRIC" id="fig|451.8.peg.2903"/>
<dbReference type="CDD" id="cd04301">
    <property type="entry name" value="NAT_SF"/>
    <property type="match status" value="1"/>
</dbReference>
<dbReference type="GO" id="GO:0016747">
    <property type="term" value="F:acyltransferase activity, transferring groups other than amino-acyl groups"/>
    <property type="evidence" value="ECO:0007669"/>
    <property type="project" value="InterPro"/>
</dbReference>
<feature type="domain" description="N-acetyltransferase" evidence="1">
    <location>
        <begin position="130"/>
        <end position="264"/>
    </location>
</feature>
<dbReference type="Proteomes" id="UP000032414">
    <property type="component" value="Chromosome I"/>
</dbReference>
<accession>A0A098GJI4</accession>
<evidence type="ECO:0000313" key="4">
    <source>
        <dbReference type="Proteomes" id="UP000032414"/>
    </source>
</evidence>
<proteinExistence type="predicted"/>
<dbReference type="PROSITE" id="PS51186">
    <property type="entry name" value="GNAT"/>
    <property type="match status" value="1"/>
</dbReference>
<dbReference type="AlphaFoldDB" id="A0A098GJI4"/>
<dbReference type="Pfam" id="PF00583">
    <property type="entry name" value="Acetyltransf_1"/>
    <property type="match status" value="1"/>
</dbReference>
<evidence type="ECO:0000313" key="2">
    <source>
        <dbReference type="EMBL" id="CEG61646.1"/>
    </source>
</evidence>
<dbReference type="EMBL" id="LN614830">
    <property type="protein sequence ID" value="CEG61646.1"/>
    <property type="molecule type" value="Genomic_DNA"/>
</dbReference>
<keyword evidence="2" id="KW-0808">Transferase</keyword>
<dbReference type="STRING" id="451.B6N58_04270"/>
<keyword evidence="5" id="KW-1185">Reference proteome</keyword>
<reference evidence="3 5" key="3">
    <citation type="submission" date="2016-10" db="EMBL/GenBank/DDBJ databases">
        <authorList>
            <person name="Varghese N."/>
            <person name="Submissions S."/>
        </authorList>
    </citation>
    <scope>NUCLEOTIDE SEQUENCE [LARGE SCALE GENOMIC DNA]</scope>
    <source>
        <strain evidence="3 5">ATCC 33218</strain>
    </source>
</reference>
<reference evidence="2" key="2">
    <citation type="submission" date="2014-09" db="EMBL/GenBank/DDBJ databases">
        <authorList>
            <person name="GOMEZ-VALERO Laura"/>
        </authorList>
    </citation>
    <scope>NUCLEOTIDE SEQUENCE</scope>
    <source>
        <strain evidence="2">ATCC33218</strain>
    </source>
</reference>
<dbReference type="OrthoDB" id="2350893at2"/>
<organism evidence="2 4">
    <name type="scientific">Legionella micdadei</name>
    <name type="common">Tatlockia micdadei</name>
    <dbReference type="NCBI Taxonomy" id="451"/>
    <lineage>
        <taxon>Bacteria</taxon>
        <taxon>Pseudomonadati</taxon>
        <taxon>Pseudomonadota</taxon>
        <taxon>Gammaproteobacteria</taxon>
        <taxon>Legionellales</taxon>
        <taxon>Legionellaceae</taxon>
        <taxon>Legionella</taxon>
    </lineage>
</organism>
<evidence type="ECO:0000259" key="1">
    <source>
        <dbReference type="PROSITE" id="PS51186"/>
    </source>
</evidence>